<evidence type="ECO:0000256" key="1">
    <source>
        <dbReference type="SAM" id="SignalP"/>
    </source>
</evidence>
<protein>
    <recommendedName>
        <fullName evidence="4">DUF4832 domain-containing protein</fullName>
    </recommendedName>
</protein>
<name>A0ABV1RK01_9ALTE</name>
<accession>A0ABV1RK01</accession>
<keyword evidence="3" id="KW-1185">Reference proteome</keyword>
<feature type="chain" id="PRO_5047379048" description="DUF4832 domain-containing protein" evidence="1">
    <location>
        <begin position="19"/>
        <end position="323"/>
    </location>
</feature>
<evidence type="ECO:0008006" key="4">
    <source>
        <dbReference type="Google" id="ProtNLM"/>
    </source>
</evidence>
<dbReference type="EMBL" id="JBELOE010000239">
    <property type="protein sequence ID" value="MER2493061.1"/>
    <property type="molecule type" value="Genomic_DNA"/>
</dbReference>
<gene>
    <name evidence="2" type="ORF">ABS311_14350</name>
</gene>
<evidence type="ECO:0000313" key="2">
    <source>
        <dbReference type="EMBL" id="MER2493061.1"/>
    </source>
</evidence>
<keyword evidence="1" id="KW-0732">Signal</keyword>
<feature type="signal peptide" evidence="1">
    <location>
        <begin position="1"/>
        <end position="18"/>
    </location>
</feature>
<dbReference type="RefSeq" id="WP_350402429.1">
    <property type="nucleotide sequence ID" value="NZ_JBELOE010000239.1"/>
</dbReference>
<reference evidence="2 3" key="1">
    <citation type="submission" date="2024-06" db="EMBL/GenBank/DDBJ databases">
        <authorList>
            <person name="Chen R.Y."/>
        </authorList>
    </citation>
    <scope>NUCLEOTIDE SEQUENCE [LARGE SCALE GENOMIC DNA]</scope>
    <source>
        <strain evidence="2 3">D2</strain>
    </source>
</reference>
<evidence type="ECO:0000313" key="3">
    <source>
        <dbReference type="Proteomes" id="UP001467690"/>
    </source>
</evidence>
<sequence>MNRFIPAILLSFVFVVNANTLQTQTISLNQGWNAVYLMVEPQSDDLNTLLSDTKIDMIASYFAPLSSVEFIDEPNEQNWKSAQWHKWIAPGREDSFLTNLYRLNSGRGYLVHATDDFNWQITGEVKFLKPNWQANAFTLIGFEVDETLPLTFADFFESSAAHQDLVAYRLIDDKWTLITEPNQTIVEPNQAYWIYSQGNSEFYGSLQISGVSSDGMVFQPGNNRYEIVVKNIGRIPADFLFKSVLGTDNSTPVPVAIELDSVAESELVSDITNYTSPFLLQGDKTKVSFVLQKNQINGQSARKSLLQISGFGIKRLIPIRAQL</sequence>
<comment type="caution">
    <text evidence="2">The sequence shown here is derived from an EMBL/GenBank/DDBJ whole genome shotgun (WGS) entry which is preliminary data.</text>
</comment>
<organism evidence="2 3">
    <name type="scientific">Catenovulum sediminis</name>
    <dbReference type="NCBI Taxonomy" id="1740262"/>
    <lineage>
        <taxon>Bacteria</taxon>
        <taxon>Pseudomonadati</taxon>
        <taxon>Pseudomonadota</taxon>
        <taxon>Gammaproteobacteria</taxon>
        <taxon>Alteromonadales</taxon>
        <taxon>Alteromonadaceae</taxon>
        <taxon>Catenovulum</taxon>
    </lineage>
</organism>
<dbReference type="Proteomes" id="UP001467690">
    <property type="component" value="Unassembled WGS sequence"/>
</dbReference>
<proteinExistence type="predicted"/>